<sequence>MGTSEKKQYRSSSENNSSNDNSSDEEQEKKKKLIARGREKGREKEKEKDRDRDKDEDKDRDRDRDRDREKRKKMRLERDGEIMKEEICKDDKDQDKDQMKERRKNDETKRKKREESSCNGSKKKKKKKRTNHGEEYDKERNNDELNNDKLNDELNNDELNNDARNNYYVNHSNDALANGSSGSECNSYENKEYEMLIDEKAHKGKKRNDRDRSTNGQSDASSTLVRTKRNNRESSERLKKKKKKRDRSSEYKIKGSYADVEIRMRSKHRYRSLERKMNEKRKERRVERREERRSSSGVGYSSSDGKSNSNGSTASSTNEHRIDGITRGRVRSRGRSGDRVRSRSRGRSGDRVRSRSRGRSGDRVRSRSRGRSGDRVRSRSRGKSEERRKRKRRRGRSSTERTSRRHRYHRSSSERRSSERRHSSRSRRRRRRRVSGVIEVRRRHDEEKNKNYKFDSPPDSADDEGDKKSSRNNFSSGTKNNVSLFSNSVGGDAILNNTNIVTASNDISVSQASNSNNNIENLIQTLNSNIMNNCTTSSPCSILSTINSNLSTNTLLSDATTTLASNLLLDSSRNKLLDEKGLLLNQSKLNILLNSQLKLNNQSLQQLYKSALNLNDLCLSSLDATAEKTARELYVGNIPQHIDVQQIVKFLNTCLLILYNKENDNENICLKACIRGDTHYAFVEFRNLQDTSNCMLLNGINFYGNNLRIGRPKTFPTELTNLIPPATIPVIDNYYLSQGLLGLKAFSIINQNEGKVKNDYHLPMNMINLQKLCASNISKSNETSKIKELLEAFGEIKNLEFFEGEEFSDTYICLVEYTSAENAIQAHKILNQNTSYKIQFEYEILNDPVINKLVKKKYLKSENSILSQQIPTKAVVLNKIATFDELSDTSEYKDIKEDIKIECEKYGTVVEIVLPVFSRDTYDYLLRVKRSHGGSEAVEKQKEAEDEKHKVDVADSADSADMTDVAVNFKRKGEAPPVCMGEGKMENPNGDGHSIVEDSTKENQGDLPNDDLTHPNYDLTSIGCAFIYFENIESATKARKELSGRKFGANIIEANYYSEKKFLMKNFKNVKYNFKKSHSSLFNVNLKLGNYSYSDCSEDD</sequence>
<evidence type="ECO:0000313" key="1">
    <source>
        <dbReference type="EMBL" id="KAI4840704.1"/>
    </source>
</evidence>
<gene>
    <name evidence="1" type="ORF">MKS88_000939</name>
</gene>
<comment type="caution">
    <text evidence="1">The sequence shown here is derived from an EMBL/GenBank/DDBJ whole genome shotgun (WGS) entry which is preliminary data.</text>
</comment>
<dbReference type="EMBL" id="CM043771">
    <property type="protein sequence ID" value="KAI4840704.1"/>
    <property type="molecule type" value="Genomic_DNA"/>
</dbReference>
<protein>
    <submittedName>
        <fullName evidence="1">RNA-binding protein</fullName>
    </submittedName>
</protein>
<reference evidence="1" key="1">
    <citation type="submission" date="2022-06" db="EMBL/GenBank/DDBJ databases">
        <title>The First Complete Genome of the Simian Malaria Parasite Plasmodium brasilianum.</title>
        <authorList>
            <person name="Bajic M."/>
            <person name="Ravishankar S."/>
        </authorList>
    </citation>
    <scope>NUCLEOTIDE SEQUENCE</scope>
    <source>
        <strain evidence="1">Bolivian I</strain>
    </source>
</reference>
<dbReference type="Proteomes" id="UP001056978">
    <property type="component" value="Chromosome 3"/>
</dbReference>
<keyword evidence="2" id="KW-1185">Reference proteome</keyword>
<organism evidence="1 2">
    <name type="scientific">Plasmodium brasilianum</name>
    <dbReference type="NCBI Taxonomy" id="5824"/>
    <lineage>
        <taxon>Eukaryota</taxon>
        <taxon>Sar</taxon>
        <taxon>Alveolata</taxon>
        <taxon>Apicomplexa</taxon>
        <taxon>Aconoidasida</taxon>
        <taxon>Haemosporida</taxon>
        <taxon>Plasmodiidae</taxon>
        <taxon>Plasmodium</taxon>
        <taxon>Plasmodium (Plasmodium)</taxon>
    </lineage>
</organism>
<name>A0ACB9YFH0_PLABR</name>
<accession>A0ACB9YFH0</accession>
<evidence type="ECO:0000313" key="2">
    <source>
        <dbReference type="Proteomes" id="UP001056978"/>
    </source>
</evidence>
<proteinExistence type="predicted"/>